<evidence type="ECO:0000256" key="2">
    <source>
        <dbReference type="ARBA" id="ARBA00023122"/>
    </source>
</evidence>
<dbReference type="Proteomes" id="UP000066529">
    <property type="component" value="Chromosome"/>
</dbReference>
<accession>A0A0E3NCB0</accession>
<feature type="binding site" evidence="5">
    <location>
        <position position="208"/>
    </location>
    <ligand>
        <name>Fe cation</name>
        <dbReference type="ChEBI" id="CHEBI:24875"/>
    </ligand>
</feature>
<dbReference type="GO" id="GO:0046872">
    <property type="term" value="F:metal ion binding"/>
    <property type="evidence" value="ECO:0007669"/>
    <property type="project" value="UniProtKB-KW"/>
</dbReference>
<dbReference type="GO" id="GO:0009086">
    <property type="term" value="P:methionine biosynthetic process"/>
    <property type="evidence" value="ECO:0007669"/>
    <property type="project" value="UniProtKB-KW"/>
</dbReference>
<dbReference type="PROSITE" id="PS51371">
    <property type="entry name" value="CBS"/>
    <property type="match status" value="4"/>
</dbReference>
<evidence type="ECO:0000256" key="3">
    <source>
        <dbReference type="ARBA" id="ARBA00023167"/>
    </source>
</evidence>
<keyword evidence="2 4" id="KW-0129">CBS domain</keyword>
<name>A0A0E3NCB0_METTT</name>
<dbReference type="Gene3D" id="3.10.580.10">
    <property type="entry name" value="CBS-domain"/>
    <property type="match status" value="2"/>
</dbReference>
<feature type="binding site" evidence="5">
    <location>
        <position position="208"/>
    </location>
    <ligand>
        <name>Zn(2+)</name>
        <dbReference type="ChEBI" id="CHEBI:29105"/>
    </ligand>
</feature>
<feature type="binding site" evidence="5">
    <location>
        <position position="412"/>
    </location>
    <ligand>
        <name>Zn(2+)</name>
        <dbReference type="ChEBI" id="CHEBI:29105"/>
    </ligand>
</feature>
<evidence type="ECO:0000256" key="5">
    <source>
        <dbReference type="PROSITE-ProRule" id="PRU01249"/>
    </source>
</evidence>
<evidence type="ECO:0000313" key="8">
    <source>
        <dbReference type="EMBL" id="AKB13567.1"/>
    </source>
</evidence>
<feature type="domain" description="CBS" evidence="6">
    <location>
        <begin position="238"/>
        <end position="296"/>
    </location>
</feature>
<keyword evidence="3" id="KW-0486">Methionine biosynthesis</keyword>
<dbReference type="InterPro" id="IPR000644">
    <property type="entry name" value="CBS_dom"/>
</dbReference>
<feature type="binding site" evidence="5">
    <location>
        <position position="205"/>
    </location>
    <ligand>
        <name>Fe cation</name>
        <dbReference type="ChEBI" id="CHEBI:24875"/>
    </ligand>
</feature>
<dbReference type="PATRIC" id="fig|523844.20.peg.2236"/>
<dbReference type="HOGENOM" id="CLU_651543_0_0_2"/>
<dbReference type="InterPro" id="IPR051257">
    <property type="entry name" value="Diverse_CBS-Domain"/>
</dbReference>
<sequence length="421" mass="46525">MADGPERDIDAESGNYADIHNREIERELSVAEVMNKAVIVIDINSDIPAIAREMVSRDAGSVIITENGQAMGIITERDLVKSIVTENRKPDEVKAEEVLSSPLVTIEPEADIIKASEIMLKANIKRLPVLKDRTVIGVISNTDILMVTPGLNTILKDLIEMNRDALLSIPPRDEIPDLKNSRINVCESCDSISFDLKYLDGRYLCGSCRHEHDIEADRGRYAGLHNRNIGKVSVAQAMNKAVIIMDIDSDIPAIAREMVSRDAGSVIITENDKAMGIITERDLVKGIVAENRKPDEVRAEDILSSPLITIEPEKSIAEASEIMLKANIKRLPVLEDRKVIGIISNTDILMVTPGLSTILKDLIDMNREALLSVPSIEEISESEDFPSGICESCNTFSYDLKLVNGQYLCGRCREEVGENYE</sequence>
<dbReference type="Pfam" id="PF00571">
    <property type="entry name" value="CBS"/>
    <property type="match status" value="4"/>
</dbReference>
<keyword evidence="1" id="KW-0028">Amino-acid biosynthesis</keyword>
<organism evidence="8 9">
    <name type="scientific">Methanosarcina thermophila (strain ATCC 43570 / DSM 1825 / OCM 12 / VKM B-1830 / TM-1)</name>
    <dbReference type="NCBI Taxonomy" id="523844"/>
    <lineage>
        <taxon>Archaea</taxon>
        <taxon>Methanobacteriati</taxon>
        <taxon>Methanobacteriota</taxon>
        <taxon>Stenosarchaea group</taxon>
        <taxon>Methanomicrobia</taxon>
        <taxon>Methanosarcinales</taxon>
        <taxon>Methanosarcinaceae</taxon>
        <taxon>Methanosarcina</taxon>
    </lineage>
</organism>
<dbReference type="PANTHER" id="PTHR43080:SF2">
    <property type="entry name" value="CBS DOMAIN-CONTAINING PROTEIN"/>
    <property type="match status" value="1"/>
</dbReference>
<keyword evidence="5" id="KW-0862">Zinc</keyword>
<evidence type="ECO:0000256" key="4">
    <source>
        <dbReference type="PROSITE-ProRule" id="PRU00703"/>
    </source>
</evidence>
<protein>
    <submittedName>
        <fullName evidence="8">Putative voltage-gated ClC-type chloride channel ClcB</fullName>
    </submittedName>
</protein>
<dbReference type="PANTHER" id="PTHR43080">
    <property type="entry name" value="CBS DOMAIN-CONTAINING PROTEIN CBSX3, MITOCHONDRIAL"/>
    <property type="match status" value="1"/>
</dbReference>
<dbReference type="GeneID" id="69042790"/>
<evidence type="ECO:0000259" key="7">
    <source>
        <dbReference type="PROSITE" id="PS51901"/>
    </source>
</evidence>
<dbReference type="SMART" id="SM00116">
    <property type="entry name" value="CBS"/>
    <property type="match status" value="4"/>
</dbReference>
<dbReference type="InterPro" id="IPR044065">
    <property type="entry name" value="ACP_MB"/>
</dbReference>
<gene>
    <name evidence="8" type="ORF">MSTHT_1809</name>
</gene>
<feature type="binding site" evidence="5">
    <location>
        <position position="409"/>
    </location>
    <ligand>
        <name>Fe cation</name>
        <dbReference type="ChEBI" id="CHEBI:24875"/>
    </ligand>
</feature>
<feature type="binding site" evidence="5">
    <location>
        <position position="393"/>
    </location>
    <ligand>
        <name>Fe cation</name>
        <dbReference type="ChEBI" id="CHEBI:24875"/>
    </ligand>
</feature>
<dbReference type="InterPro" id="IPR046342">
    <property type="entry name" value="CBS_dom_sf"/>
</dbReference>
<dbReference type="EMBL" id="CP009501">
    <property type="protein sequence ID" value="AKB13567.1"/>
    <property type="molecule type" value="Genomic_DNA"/>
</dbReference>
<keyword evidence="5" id="KW-0479">Metal-binding</keyword>
<dbReference type="STRING" id="523844.MSTHT_1809"/>
<feature type="binding site" evidence="5">
    <location>
        <position position="409"/>
    </location>
    <ligand>
        <name>Zn(2+)</name>
        <dbReference type="ChEBI" id="CHEBI:29105"/>
    </ligand>
</feature>
<feature type="domain" description="CBS" evidence="6">
    <location>
        <begin position="99"/>
        <end position="158"/>
    </location>
</feature>
<feature type="binding site" evidence="5">
    <location>
        <position position="390"/>
    </location>
    <ligand>
        <name>Zn(2+)</name>
        <dbReference type="ChEBI" id="CHEBI:29105"/>
    </ligand>
</feature>
<dbReference type="AlphaFoldDB" id="A0A0E3NCB0"/>
<keyword evidence="5" id="KW-0408">Iron</keyword>
<feature type="domain" description="CBS" evidence="6">
    <location>
        <begin position="34"/>
        <end position="92"/>
    </location>
</feature>
<feature type="binding site" evidence="5">
    <location>
        <position position="186"/>
    </location>
    <ligand>
        <name>Fe cation</name>
        <dbReference type="ChEBI" id="CHEBI:24875"/>
    </ligand>
</feature>
<feature type="domain" description="ACP-type MB" evidence="7">
    <location>
        <begin position="181"/>
        <end position="215"/>
    </location>
</feature>
<dbReference type="RefSeq" id="WP_231588061.1">
    <property type="nucleotide sequence ID" value="NZ_CP009501.1"/>
</dbReference>
<evidence type="ECO:0000256" key="1">
    <source>
        <dbReference type="ARBA" id="ARBA00022605"/>
    </source>
</evidence>
<feature type="binding site" evidence="5">
    <location>
        <position position="412"/>
    </location>
    <ligand>
        <name>Fe cation</name>
        <dbReference type="ChEBI" id="CHEBI:24875"/>
    </ligand>
</feature>
<reference evidence="8 9" key="1">
    <citation type="submission" date="2014-07" db="EMBL/GenBank/DDBJ databases">
        <title>Methanogenic archaea and the global carbon cycle.</title>
        <authorList>
            <person name="Henriksen J.R."/>
            <person name="Luke J."/>
            <person name="Reinhart S."/>
            <person name="Benedict M.N."/>
            <person name="Youngblut N.D."/>
            <person name="Metcalf M.E."/>
            <person name="Whitaker R.J."/>
            <person name="Metcalf W.W."/>
        </authorList>
    </citation>
    <scope>NUCLEOTIDE SEQUENCE [LARGE SCALE GENOMIC DNA]</scope>
    <source>
        <strain evidence="9">ATCC 43570 / DSM 1825 / OCM 12 / VKM B-1830 / TM-1</strain>
    </source>
</reference>
<evidence type="ECO:0000259" key="6">
    <source>
        <dbReference type="PROSITE" id="PS51371"/>
    </source>
</evidence>
<feature type="binding site" evidence="5">
    <location>
        <position position="189"/>
    </location>
    <ligand>
        <name>Fe cation</name>
        <dbReference type="ChEBI" id="CHEBI:24875"/>
    </ligand>
</feature>
<feature type="binding site" evidence="5">
    <location>
        <position position="393"/>
    </location>
    <ligand>
        <name>Zn(2+)</name>
        <dbReference type="ChEBI" id="CHEBI:29105"/>
    </ligand>
</feature>
<feature type="binding site" evidence="5">
    <location>
        <position position="205"/>
    </location>
    <ligand>
        <name>Zn(2+)</name>
        <dbReference type="ChEBI" id="CHEBI:29105"/>
    </ligand>
</feature>
<dbReference type="SUPFAM" id="SSF54631">
    <property type="entry name" value="CBS-domain pair"/>
    <property type="match status" value="2"/>
</dbReference>
<feature type="binding site" evidence="5">
    <location>
        <position position="189"/>
    </location>
    <ligand>
        <name>Zn(2+)</name>
        <dbReference type="ChEBI" id="CHEBI:29105"/>
    </ligand>
</feature>
<evidence type="ECO:0000313" key="9">
    <source>
        <dbReference type="Proteomes" id="UP000066529"/>
    </source>
</evidence>
<feature type="domain" description="ACP-type MB" evidence="7">
    <location>
        <begin position="385"/>
        <end position="419"/>
    </location>
</feature>
<feature type="binding site" evidence="5">
    <location>
        <position position="186"/>
    </location>
    <ligand>
        <name>Zn(2+)</name>
        <dbReference type="ChEBI" id="CHEBI:29105"/>
    </ligand>
</feature>
<dbReference type="KEGG" id="mthr:MSTHT_1809"/>
<proteinExistence type="predicted"/>
<feature type="domain" description="CBS" evidence="6">
    <location>
        <begin position="303"/>
        <end position="362"/>
    </location>
</feature>
<dbReference type="PROSITE" id="PS51901">
    <property type="entry name" value="ACP_MB"/>
    <property type="match status" value="2"/>
</dbReference>
<feature type="binding site" evidence="5">
    <location>
        <position position="390"/>
    </location>
    <ligand>
        <name>Fe cation</name>
        <dbReference type="ChEBI" id="CHEBI:24875"/>
    </ligand>
</feature>